<reference evidence="4" key="1">
    <citation type="submission" date="2020-11" db="EMBL/GenBank/DDBJ databases">
        <authorList>
            <person name="Tran Van P."/>
        </authorList>
    </citation>
    <scope>NUCLEOTIDE SEQUENCE</scope>
</reference>
<dbReference type="InterPro" id="IPR009060">
    <property type="entry name" value="UBA-like_sf"/>
</dbReference>
<feature type="region of interest" description="Disordered" evidence="2">
    <location>
        <begin position="62"/>
        <end position="100"/>
    </location>
</feature>
<dbReference type="Gene3D" id="1.10.8.10">
    <property type="entry name" value="DNA helicase RuvA subunit, C-terminal domain"/>
    <property type="match status" value="1"/>
</dbReference>
<protein>
    <recommendedName>
        <fullName evidence="3">UBX domain-containing protein</fullName>
    </recommendedName>
</protein>
<dbReference type="InterPro" id="IPR029071">
    <property type="entry name" value="Ubiquitin-like_domsf"/>
</dbReference>
<dbReference type="CDD" id="cd10460">
    <property type="entry name" value="PUB_UBXD1"/>
    <property type="match status" value="1"/>
</dbReference>
<dbReference type="SUPFAM" id="SSF54236">
    <property type="entry name" value="Ubiquitin-like"/>
    <property type="match status" value="2"/>
</dbReference>
<dbReference type="SUPFAM" id="SSF46934">
    <property type="entry name" value="UBA-like"/>
    <property type="match status" value="1"/>
</dbReference>
<feature type="domain" description="UBX" evidence="3">
    <location>
        <begin position="932"/>
        <end position="1009"/>
    </location>
</feature>
<dbReference type="SUPFAM" id="SSF143503">
    <property type="entry name" value="PUG domain-like"/>
    <property type="match status" value="1"/>
</dbReference>
<dbReference type="InterPro" id="IPR018997">
    <property type="entry name" value="PUB_domain"/>
</dbReference>
<dbReference type="SMART" id="SM00594">
    <property type="entry name" value="UAS"/>
    <property type="match status" value="1"/>
</dbReference>
<feature type="region of interest" description="Disordered" evidence="2">
    <location>
        <begin position="1"/>
        <end position="23"/>
    </location>
</feature>
<evidence type="ECO:0000313" key="4">
    <source>
        <dbReference type="EMBL" id="CAD7240425.1"/>
    </source>
</evidence>
<dbReference type="Pfam" id="PF14555">
    <property type="entry name" value="UBA_4"/>
    <property type="match status" value="1"/>
</dbReference>
<evidence type="ECO:0000313" key="5">
    <source>
        <dbReference type="Proteomes" id="UP000677054"/>
    </source>
</evidence>
<feature type="region of interest" description="Disordered" evidence="2">
    <location>
        <begin position="627"/>
        <end position="656"/>
    </location>
</feature>
<dbReference type="FunFam" id="3.40.30.10:FF:000079">
    <property type="entry name" value="UBX domain-containing protein 7"/>
    <property type="match status" value="1"/>
</dbReference>
<feature type="compositionally biased region" description="Low complexity" evidence="2">
    <location>
        <begin position="631"/>
        <end position="645"/>
    </location>
</feature>
<dbReference type="Pfam" id="PF13899">
    <property type="entry name" value="Thioredoxin_7"/>
    <property type="match status" value="1"/>
</dbReference>
<dbReference type="InterPro" id="IPR006577">
    <property type="entry name" value="UAS"/>
</dbReference>
<dbReference type="CDD" id="cd02958">
    <property type="entry name" value="UAS"/>
    <property type="match status" value="1"/>
</dbReference>
<dbReference type="InterPro" id="IPR036339">
    <property type="entry name" value="PUB-like_dom_sf"/>
</dbReference>
<name>A0A7R8ZXU8_9CRUS</name>
<dbReference type="SMART" id="SM00166">
    <property type="entry name" value="UBX"/>
    <property type="match status" value="1"/>
</dbReference>
<keyword evidence="5" id="KW-1185">Reference proteome</keyword>
<dbReference type="Proteomes" id="UP000677054">
    <property type="component" value="Unassembled WGS sequence"/>
</dbReference>
<dbReference type="PROSITE" id="PS50033">
    <property type="entry name" value="UBX"/>
    <property type="match status" value="2"/>
</dbReference>
<dbReference type="SUPFAM" id="SSF52833">
    <property type="entry name" value="Thioredoxin-like"/>
    <property type="match status" value="1"/>
</dbReference>
<proteinExistence type="predicted"/>
<dbReference type="Pfam" id="PF09409">
    <property type="entry name" value="PUB"/>
    <property type="match status" value="1"/>
</dbReference>
<evidence type="ECO:0000259" key="3">
    <source>
        <dbReference type="PROSITE" id="PS50033"/>
    </source>
</evidence>
<dbReference type="PANTHER" id="PTHR23153">
    <property type="entry name" value="UBX-RELATED"/>
    <property type="match status" value="1"/>
</dbReference>
<evidence type="ECO:0000256" key="1">
    <source>
        <dbReference type="ARBA" id="ARBA00022553"/>
    </source>
</evidence>
<accession>A0A7R8ZXU8</accession>
<dbReference type="AlphaFoldDB" id="A0A7R8ZXU8"/>
<sequence>MSTKGKSTSKRKNRETSDDSNDDVLSHFCAITGASEKIGKNLLEACNGNLEMAVNMQLENDLGNRSRESGNSGNGEVHVIGEPGPSTSSDDVRPPIPPTREVLVDTPVYDYSSFKKGKRLSRSRQPLTVFDGFRDFQAESKRIEEMMSEDASVSSSKQKTLEDLFRPPLDLIFRGSFQLARDAGSRKKRWLMVNVQNVTEFSCQVLNRDIWSNDSVREFIREHFIFWQVYHDSAEGERYATFYKVNEWPYVAILDPRTGENLATWHKLDLLTFKDLVKEFLSSHPPLDGSPSPTQPRKKAKQETSIIDASEDSQLEAAIKASLVESQTSSQKETDSERDASEIETFDSDSEGLPPCVLSESGVKGKESALKAVKSEKKPALRLLKGQSFEANDECSQNSLSSEISDVPCDEKWKEYLGPETDVPSQLLLRLPDGKKKHVSMPNSSKLQAVIEYVGGLGFPSSSHELVLQFPRRLLLDMDPLQTLKTLGLFPSETIFIQQKSTESFWTFCYILGEYLTHFAPNVSVIGTQIGDWWSNFIVWLDFDDFHAKACLCFLFIICVNLVLIKLAWNIYGEQIADRFMKPRVAAAQGFQPPNVRQEREVKMSAIKAFFKKRKLEVKFKLAGEGKRLNSPSHSSTASTSSKTSQHNSYRSTGLSEGAHMAREAALKRVQQQEIKPVSKIRARALRELEAERKKGAESVSAEPLQKDFAQDSDEDRTVRGVFFRCQLLGDEVLPKEEMLVRIKEFLYEQLAEERALTAVLIIHTLNRNEEKVKQCVSTLLKILDNIIQDPSEPKYRKIRVQNKAFQEQVASMEGTIDFLFGAGFEEQQLPHQDATEAFYVFPPEGNIDTLKMLREALISAEPIKPELDRNMHVFYPSSTTVVEHMEIPPDFFIPSVADIRKEQTNRTEEVERLSLLRTKAMRDKEAMREAKKYRYSLIRIRFPDGFLLQGTFSVYEKFSAVEGFVREQLDNPDLPFILIDPLGHQLGAENSGSTLLDLHLAPALILNFLWHPDIAADVEAAKSGYLSSSALAIVQDL</sequence>
<dbReference type="Gene3D" id="3.40.30.10">
    <property type="entry name" value="Glutaredoxin"/>
    <property type="match status" value="1"/>
</dbReference>
<dbReference type="GO" id="GO:0005737">
    <property type="term" value="C:cytoplasm"/>
    <property type="evidence" value="ECO:0007669"/>
    <property type="project" value="TreeGrafter"/>
</dbReference>
<organism evidence="4">
    <name type="scientific">Darwinula stevensoni</name>
    <dbReference type="NCBI Taxonomy" id="69355"/>
    <lineage>
        <taxon>Eukaryota</taxon>
        <taxon>Metazoa</taxon>
        <taxon>Ecdysozoa</taxon>
        <taxon>Arthropoda</taxon>
        <taxon>Crustacea</taxon>
        <taxon>Oligostraca</taxon>
        <taxon>Ostracoda</taxon>
        <taxon>Podocopa</taxon>
        <taxon>Podocopida</taxon>
        <taxon>Darwinulocopina</taxon>
        <taxon>Darwinuloidea</taxon>
        <taxon>Darwinulidae</taxon>
        <taxon>Darwinula</taxon>
    </lineage>
</organism>
<dbReference type="EMBL" id="LR899549">
    <property type="protein sequence ID" value="CAD7240425.1"/>
    <property type="molecule type" value="Genomic_DNA"/>
</dbReference>
<dbReference type="SMART" id="SM00580">
    <property type="entry name" value="PUG"/>
    <property type="match status" value="1"/>
</dbReference>
<dbReference type="InterPro" id="IPR001012">
    <property type="entry name" value="UBX_dom"/>
</dbReference>
<dbReference type="OrthoDB" id="270602at2759"/>
<dbReference type="EMBL" id="CAJPEV010000032">
    <property type="protein sequence ID" value="CAG0879137.1"/>
    <property type="molecule type" value="Genomic_DNA"/>
</dbReference>
<dbReference type="PANTHER" id="PTHR23153:SF38">
    <property type="entry name" value="UBX DOMAIN-CONTAINING PROTEIN 6"/>
    <property type="match status" value="1"/>
</dbReference>
<feature type="domain" description="UBX" evidence="3">
    <location>
        <begin position="420"/>
        <end position="497"/>
    </location>
</feature>
<feature type="region of interest" description="Disordered" evidence="2">
    <location>
        <begin position="284"/>
        <end position="306"/>
    </location>
</feature>
<feature type="compositionally biased region" description="Polar residues" evidence="2">
    <location>
        <begin position="646"/>
        <end position="655"/>
    </location>
</feature>
<dbReference type="Gene3D" id="3.10.20.90">
    <property type="entry name" value="Phosphatidylinositol 3-kinase Catalytic Subunit, Chain A, domain 1"/>
    <property type="match status" value="2"/>
</dbReference>
<dbReference type="InterPro" id="IPR036249">
    <property type="entry name" value="Thioredoxin-like_sf"/>
</dbReference>
<dbReference type="Pfam" id="PF00789">
    <property type="entry name" value="UBX"/>
    <property type="match status" value="2"/>
</dbReference>
<dbReference type="CDD" id="cd16119">
    <property type="entry name" value="UBX_UBXN6"/>
    <property type="match status" value="1"/>
</dbReference>
<keyword evidence="1" id="KW-0597">Phosphoprotein</keyword>
<feature type="compositionally biased region" description="Basic and acidic residues" evidence="2">
    <location>
        <begin position="332"/>
        <end position="341"/>
    </location>
</feature>
<evidence type="ECO:0000256" key="2">
    <source>
        <dbReference type="SAM" id="MobiDB-lite"/>
    </source>
</evidence>
<dbReference type="InterPro" id="IPR042774">
    <property type="entry name" value="UBXN6_PUB"/>
</dbReference>
<dbReference type="CDD" id="cd14345">
    <property type="entry name" value="UBA_UBXD7"/>
    <property type="match status" value="1"/>
</dbReference>
<gene>
    <name evidence="4" type="ORF">DSTB1V02_LOCUS449</name>
</gene>
<dbReference type="Gene3D" id="1.20.58.2190">
    <property type="match status" value="1"/>
</dbReference>
<dbReference type="GO" id="GO:0043130">
    <property type="term" value="F:ubiquitin binding"/>
    <property type="evidence" value="ECO:0007669"/>
    <property type="project" value="UniProtKB-ARBA"/>
</dbReference>
<feature type="region of interest" description="Disordered" evidence="2">
    <location>
        <begin position="323"/>
        <end position="361"/>
    </location>
</feature>